<evidence type="ECO:0000313" key="2">
    <source>
        <dbReference type="Proteomes" id="UP001470809"/>
    </source>
</evidence>
<name>A0AAN0MDB9_9RHOB</name>
<organism evidence="1 2">
    <name type="scientific">Yoonia rhodophyticola</name>
    <dbReference type="NCBI Taxonomy" id="3137370"/>
    <lineage>
        <taxon>Bacteria</taxon>
        <taxon>Pseudomonadati</taxon>
        <taxon>Pseudomonadota</taxon>
        <taxon>Alphaproteobacteria</taxon>
        <taxon>Rhodobacterales</taxon>
        <taxon>Paracoccaceae</taxon>
        <taxon>Yoonia</taxon>
    </lineage>
</organism>
<keyword evidence="2" id="KW-1185">Reference proteome</keyword>
<sequence>MVQQQSNQHWLDAVGGCDDCSTVQLDAALLGITRDVVMQGNKLTMRENRPAIYAPISYDNI</sequence>
<proteinExistence type="predicted"/>
<evidence type="ECO:0000313" key="1">
    <source>
        <dbReference type="EMBL" id="WZU67402.1"/>
    </source>
</evidence>
<gene>
    <name evidence="1" type="ORF">AABB31_21115</name>
</gene>
<dbReference type="Proteomes" id="UP001470809">
    <property type="component" value="Chromosome"/>
</dbReference>
<protein>
    <submittedName>
        <fullName evidence="1">Uncharacterized protein</fullName>
    </submittedName>
</protein>
<dbReference type="RefSeq" id="WP_342076713.1">
    <property type="nucleotide sequence ID" value="NZ_CP151767.2"/>
</dbReference>
<dbReference type="AlphaFoldDB" id="A0AAN0MDB9"/>
<reference evidence="1" key="1">
    <citation type="submission" date="2024-08" db="EMBL/GenBank/DDBJ databases">
        <title>Phylogenomic analyses of a clade within the roseobacter group suggest taxonomic reassignments of species of the genera Aestuariivita, Citreicella, Loktanella, Nautella, Pelagibaca, Ruegeria, Thalassobius, Thiobacimonas and Tropicibacter, and the proposal o.</title>
        <authorList>
            <person name="Jeon C.O."/>
        </authorList>
    </citation>
    <scope>NUCLEOTIDE SEQUENCE</scope>
    <source>
        <strain evidence="1">SS1-5</strain>
    </source>
</reference>
<dbReference type="EMBL" id="CP151767">
    <property type="protein sequence ID" value="WZU67402.1"/>
    <property type="molecule type" value="Genomic_DNA"/>
</dbReference>
<accession>A0AAN0MDB9</accession>
<dbReference type="KEGG" id="yrh:AABB31_21115"/>